<sequence>MTRAKRGLKTYGTGGKTNLLPFPCLRNNSSTSLEQFTQAAATGSLANIQLTLRRSLYRLQHGTAPVPPWDDFDVVKATTDIFEQSINKRARIEFAPWQCFTWVKWYVLAVFLAELGGPGQGPEIDHSDLVAQRTFANYSQTMADSESGVLWRPIAKLLRRVERLRGTVVRGVPGQCSLATEAPEVNGFEFTTLAGSDINATLNGTAIDLDLPDRNLAKRYPVTWYLPHDGYRKQPANDNGR</sequence>
<dbReference type="KEGG" id="mbe:MBM_07220"/>
<reference evidence="1 2" key="1">
    <citation type="journal article" date="2012" name="BMC Genomics">
        <title>Sequencing the genome of Marssonina brunnea reveals fungus-poplar co-evolution.</title>
        <authorList>
            <person name="Zhu S."/>
            <person name="Cao Y.-Z."/>
            <person name="Jiang C."/>
            <person name="Tan B.-Y."/>
            <person name="Wang Z."/>
            <person name="Feng S."/>
            <person name="Zhang L."/>
            <person name="Su X.-H."/>
            <person name="Brejova B."/>
            <person name="Vinar T."/>
            <person name="Xu M."/>
            <person name="Wang M.-X."/>
            <person name="Zhang S.-G."/>
            <person name="Huang M.-R."/>
            <person name="Wu R."/>
            <person name="Zhou Y."/>
        </authorList>
    </citation>
    <scope>NUCLEOTIDE SEQUENCE [LARGE SCALE GENOMIC DNA]</scope>
    <source>
        <strain evidence="1 2">MB_m1</strain>
    </source>
</reference>
<dbReference type="OrthoDB" id="424974at2759"/>
<dbReference type="HOGENOM" id="CLU_1151992_0_0_1"/>
<evidence type="ECO:0000313" key="2">
    <source>
        <dbReference type="Proteomes" id="UP000006753"/>
    </source>
</evidence>
<protein>
    <submittedName>
        <fullName evidence="1">Uncharacterized protein</fullName>
    </submittedName>
</protein>
<accession>K1XPP2</accession>
<keyword evidence="2" id="KW-1185">Reference proteome</keyword>
<organism evidence="1 2">
    <name type="scientific">Marssonina brunnea f. sp. multigermtubi (strain MB_m1)</name>
    <name type="common">Marssonina leaf spot fungus</name>
    <dbReference type="NCBI Taxonomy" id="1072389"/>
    <lineage>
        <taxon>Eukaryota</taxon>
        <taxon>Fungi</taxon>
        <taxon>Dikarya</taxon>
        <taxon>Ascomycota</taxon>
        <taxon>Pezizomycotina</taxon>
        <taxon>Leotiomycetes</taxon>
        <taxon>Helotiales</taxon>
        <taxon>Drepanopezizaceae</taxon>
        <taxon>Drepanopeziza</taxon>
    </lineage>
</organism>
<proteinExistence type="predicted"/>
<name>K1XPP2_MARBU</name>
<dbReference type="EMBL" id="JH921445">
    <property type="protein sequence ID" value="EKD14499.1"/>
    <property type="molecule type" value="Genomic_DNA"/>
</dbReference>
<dbReference type="AlphaFoldDB" id="K1XPP2"/>
<dbReference type="InParanoid" id="K1XPP2"/>
<evidence type="ECO:0000313" key="1">
    <source>
        <dbReference type="EMBL" id="EKD14499.1"/>
    </source>
</evidence>
<dbReference type="Proteomes" id="UP000006753">
    <property type="component" value="Unassembled WGS sequence"/>
</dbReference>
<gene>
    <name evidence="1" type="ORF">MBM_07220</name>
</gene>